<dbReference type="SMART" id="SM00267">
    <property type="entry name" value="GGDEF"/>
    <property type="match status" value="1"/>
</dbReference>
<dbReference type="Proteomes" id="UP001312908">
    <property type="component" value="Unassembled WGS sequence"/>
</dbReference>
<proteinExistence type="predicted"/>
<reference evidence="2 3" key="1">
    <citation type="submission" date="2023-10" db="EMBL/GenBank/DDBJ databases">
        <title>Sorlinia euscelidii gen. nov., sp. nov., an acetic acid bacteria isolated from the gut of Euscelidius variegatus emitter.</title>
        <authorList>
            <person name="Michoud G."/>
            <person name="Marasco R."/>
            <person name="Seferji K."/>
            <person name="Gonella E."/>
            <person name="Garuglieri E."/>
            <person name="Alma A."/>
            <person name="Mapelli F."/>
            <person name="Borin S."/>
            <person name="Daffonchio D."/>
            <person name="Crotti E."/>
        </authorList>
    </citation>
    <scope>NUCLEOTIDE SEQUENCE [LARGE SCALE GENOMIC DNA]</scope>
    <source>
        <strain evidence="2 3">EV16P</strain>
    </source>
</reference>
<evidence type="ECO:0000313" key="2">
    <source>
        <dbReference type="EMBL" id="MEE8658751.1"/>
    </source>
</evidence>
<dbReference type="RefSeq" id="WP_394819633.1">
    <property type="nucleotide sequence ID" value="NZ_JAWJZY010000002.1"/>
</dbReference>
<gene>
    <name evidence="2" type="ORF">DOFOFD_06970</name>
</gene>
<name>A0ABU7U3U8_9PROT</name>
<sequence>MRSPSFLSNAWFKRRSAENQTALCVGKTCRCSFEFVSRLRAGPSIARGLGEAFDVVCDRLGPMEADLISSGPLVDEHDGAERQWYSLRHWSNGKATSTSPIPIDESTVMDSEYRHLSRVRYLGEIGIIAHVSERRNIWEDHIADIDAFLTTAAALLEVDLTYRKLLENLPYDLLSHLPKWELFQTEAERRMARLDFDNAPATFMAIRIENLSTIPVEQLKAVMTQISERLKMTVRPTDLIGQLDSQTFLIMLDGADRFAAAERAEDLCSRRDYATPLASTLALKIGLVTREAHSVDTLETFLERACLALYKTASSRSCWSFFHENA</sequence>
<evidence type="ECO:0000313" key="3">
    <source>
        <dbReference type="Proteomes" id="UP001312908"/>
    </source>
</evidence>
<dbReference type="Pfam" id="PF00990">
    <property type="entry name" value="GGDEF"/>
    <property type="match status" value="1"/>
</dbReference>
<dbReference type="EMBL" id="JAWJZY010000002">
    <property type="protein sequence ID" value="MEE8658751.1"/>
    <property type="molecule type" value="Genomic_DNA"/>
</dbReference>
<protein>
    <recommendedName>
        <fullName evidence="1">GGDEF domain-containing protein</fullName>
    </recommendedName>
</protein>
<organism evidence="2 3">
    <name type="scientific">Sorlinia euscelidii</name>
    <dbReference type="NCBI Taxonomy" id="3081148"/>
    <lineage>
        <taxon>Bacteria</taxon>
        <taxon>Pseudomonadati</taxon>
        <taxon>Pseudomonadota</taxon>
        <taxon>Alphaproteobacteria</taxon>
        <taxon>Acetobacterales</taxon>
        <taxon>Acetobacteraceae</taxon>
        <taxon>Sorlinia</taxon>
    </lineage>
</organism>
<keyword evidence="3" id="KW-1185">Reference proteome</keyword>
<dbReference type="InterPro" id="IPR000160">
    <property type="entry name" value="GGDEF_dom"/>
</dbReference>
<feature type="domain" description="GGDEF" evidence="1">
    <location>
        <begin position="199"/>
        <end position="324"/>
    </location>
</feature>
<dbReference type="Gene3D" id="3.30.70.270">
    <property type="match status" value="1"/>
</dbReference>
<dbReference type="PROSITE" id="PS50887">
    <property type="entry name" value="GGDEF"/>
    <property type="match status" value="1"/>
</dbReference>
<dbReference type="InterPro" id="IPR029787">
    <property type="entry name" value="Nucleotide_cyclase"/>
</dbReference>
<comment type="caution">
    <text evidence="2">The sequence shown here is derived from an EMBL/GenBank/DDBJ whole genome shotgun (WGS) entry which is preliminary data.</text>
</comment>
<evidence type="ECO:0000259" key="1">
    <source>
        <dbReference type="PROSITE" id="PS50887"/>
    </source>
</evidence>
<dbReference type="SUPFAM" id="SSF55073">
    <property type="entry name" value="Nucleotide cyclase"/>
    <property type="match status" value="1"/>
</dbReference>
<accession>A0ABU7U3U8</accession>
<dbReference type="InterPro" id="IPR043128">
    <property type="entry name" value="Rev_trsase/Diguanyl_cyclase"/>
</dbReference>